<dbReference type="Pfam" id="PF00566">
    <property type="entry name" value="RabGAP-TBC"/>
    <property type="match status" value="2"/>
</dbReference>
<dbReference type="InterPro" id="IPR000195">
    <property type="entry name" value="Rab-GAP-TBC_dom"/>
</dbReference>
<dbReference type="Gene3D" id="1.10.472.80">
    <property type="entry name" value="Ypt/Rab-GAP domain of gyp1p, domain 3"/>
    <property type="match status" value="1"/>
</dbReference>
<dbReference type="PROSITE" id="PS50086">
    <property type="entry name" value="TBC_RABGAP"/>
    <property type="match status" value="1"/>
</dbReference>
<keyword evidence="6" id="KW-1185">Reference proteome</keyword>
<proteinExistence type="predicted"/>
<keyword evidence="2" id="KW-0175">Coiled coil</keyword>
<evidence type="ECO:0000256" key="3">
    <source>
        <dbReference type="SAM" id="MobiDB-lite"/>
    </source>
</evidence>
<reference evidence="6" key="1">
    <citation type="submission" date="2014-03" db="EMBL/GenBank/DDBJ databases">
        <authorList>
            <person name="Aksoy S."/>
            <person name="Warren W."/>
            <person name="Wilson R.K."/>
        </authorList>
    </citation>
    <scope>NUCLEOTIDE SEQUENCE [LARGE SCALE GENOMIC DNA]</scope>
    <source>
        <strain evidence="6">IAEA</strain>
    </source>
</reference>
<sequence>MTARGIEAIKLNMQTKSKKLSANINLETECNRIEILNDKETITTMTPIERYRLEWQELLKILDEQPERIREYGFEGHLKTSKFRSIYWSLMLRVLNEDYRNWKSQRSQQRQRYKRLKRDFVKNPHELADLNTNDNPLSQSSQSIWNQYFSNQELFAIIGQDVVRTFPGVDFFRKSPIQSAMCNILFYYAREHPYMSYRQGMHEILAPVIFVMYGDHQSLLHFKEITDTEVIDTTLANVLDPDYLEADCYFIFSRVMASVESYYRVNNVLPSEWNFKTNGLMTNNNVVETNDESTELGVIAQLNSIRDKILAKEDLHLHNYLLKLDIPLHIFGIRWLRLLFGREFTLLDLLALWDAIFADSDRFDLPNYIVVAMLIRIRDKCKYQMDILLSDYTTCLTYLMRYPSNVDVSLILRHALHMQMPKKYDRPTNAFVYFTMPSIRHNVAMNKMSAGLSQQSKKGDRSPHGTQGTKPMSCCDTMLDIEKEVKLLQVRNAADAALLARLKPTTNEESHVIMEGYARNNPDLERLELKNAQTVITVARNKLQNYLHTIRRHITIPNSIEVMNALDGIEELCQYLDVKFMFPLHSCSAAPIDQALEANEQQQQQQQQREEKRKTNKPLLLLQDDDCGVVKLSSEKVNQITGASAQTIYEKPDNGFMLHSSRILGNLKEIELLTIARSEHMRDSVNETNNGLPTMDPLTLKD</sequence>
<evidence type="ECO:0000256" key="1">
    <source>
        <dbReference type="ARBA" id="ARBA00022468"/>
    </source>
</evidence>
<feature type="domain" description="Rab-GAP TBC" evidence="4">
    <location>
        <begin position="78"/>
        <end position="360"/>
    </location>
</feature>
<reference evidence="5" key="2">
    <citation type="submission" date="2020-05" db="UniProtKB">
        <authorList>
            <consortium name="EnsemblMetazoa"/>
        </authorList>
    </citation>
    <scope>IDENTIFICATION</scope>
    <source>
        <strain evidence="5">IAEA</strain>
    </source>
</reference>
<dbReference type="STRING" id="37001.A0A1A9WMJ3"/>
<accession>A0A1A9WMJ3</accession>
<organism evidence="5 6">
    <name type="scientific">Glossina brevipalpis</name>
    <dbReference type="NCBI Taxonomy" id="37001"/>
    <lineage>
        <taxon>Eukaryota</taxon>
        <taxon>Metazoa</taxon>
        <taxon>Ecdysozoa</taxon>
        <taxon>Arthropoda</taxon>
        <taxon>Hexapoda</taxon>
        <taxon>Insecta</taxon>
        <taxon>Pterygota</taxon>
        <taxon>Neoptera</taxon>
        <taxon>Endopterygota</taxon>
        <taxon>Diptera</taxon>
        <taxon>Brachycera</taxon>
        <taxon>Muscomorpha</taxon>
        <taxon>Hippoboscoidea</taxon>
        <taxon>Glossinidae</taxon>
        <taxon>Glossina</taxon>
    </lineage>
</organism>
<dbReference type="VEuPathDB" id="VectorBase:GBRI025111"/>
<dbReference type="PANTHER" id="PTHR22957:SF337">
    <property type="entry name" value="TBC1 DOMAIN FAMILY MEMBER 5"/>
    <property type="match status" value="1"/>
</dbReference>
<dbReference type="GO" id="GO:0005737">
    <property type="term" value="C:cytoplasm"/>
    <property type="evidence" value="ECO:0007669"/>
    <property type="project" value="UniProtKB-ARBA"/>
</dbReference>
<evidence type="ECO:0000259" key="4">
    <source>
        <dbReference type="PROSITE" id="PS50086"/>
    </source>
</evidence>
<evidence type="ECO:0000256" key="2">
    <source>
        <dbReference type="SAM" id="Coils"/>
    </source>
</evidence>
<dbReference type="EnsemblMetazoa" id="GBRI025111-RA">
    <property type="protein sequence ID" value="GBRI025111-PA"/>
    <property type="gene ID" value="GBRI025111"/>
</dbReference>
<evidence type="ECO:0000313" key="6">
    <source>
        <dbReference type="Proteomes" id="UP000091820"/>
    </source>
</evidence>
<feature type="region of interest" description="Disordered" evidence="3">
    <location>
        <begin position="598"/>
        <end position="618"/>
    </location>
</feature>
<feature type="region of interest" description="Disordered" evidence="3">
    <location>
        <begin position="450"/>
        <end position="470"/>
    </location>
</feature>
<dbReference type="AlphaFoldDB" id="A0A1A9WMJ3"/>
<name>A0A1A9WMJ3_9MUSC</name>
<dbReference type="FunFam" id="1.10.8.270:FF:000011">
    <property type="entry name" value="TBC1 domain family member 5"/>
    <property type="match status" value="1"/>
</dbReference>
<dbReference type="InterPro" id="IPR035969">
    <property type="entry name" value="Rab-GAP_TBC_sf"/>
</dbReference>
<dbReference type="SUPFAM" id="SSF47923">
    <property type="entry name" value="Ypt/Rab-GAP domain of gyp1p"/>
    <property type="match status" value="2"/>
</dbReference>
<dbReference type="SMART" id="SM00164">
    <property type="entry name" value="TBC"/>
    <property type="match status" value="1"/>
</dbReference>
<dbReference type="FunFam" id="1.10.472.80:FF:000038">
    <property type="entry name" value="TBC1 domain family member 5"/>
    <property type="match status" value="1"/>
</dbReference>
<dbReference type="Proteomes" id="UP000091820">
    <property type="component" value="Unassembled WGS sequence"/>
</dbReference>
<feature type="coiled-coil region" evidence="2">
    <location>
        <begin position="92"/>
        <end position="119"/>
    </location>
</feature>
<evidence type="ECO:0000313" key="5">
    <source>
        <dbReference type="EnsemblMetazoa" id="GBRI025111-PA"/>
    </source>
</evidence>
<dbReference type="PANTHER" id="PTHR22957">
    <property type="entry name" value="TBC1 DOMAIN FAMILY MEMBER GTPASE-ACTIVATING PROTEIN"/>
    <property type="match status" value="1"/>
</dbReference>
<dbReference type="GO" id="GO:0005096">
    <property type="term" value="F:GTPase activator activity"/>
    <property type="evidence" value="ECO:0007669"/>
    <property type="project" value="UniProtKB-KW"/>
</dbReference>
<protein>
    <recommendedName>
        <fullName evidence="4">Rab-GAP TBC domain-containing protein</fullName>
    </recommendedName>
</protein>
<keyword evidence="1" id="KW-0343">GTPase activation</keyword>
<dbReference type="Gene3D" id="1.10.8.270">
    <property type="entry name" value="putative rabgap domain of human tbc1 domain family member 14 like domains"/>
    <property type="match status" value="1"/>
</dbReference>